<organism evidence="3">
    <name type="scientific">Trichuris suis</name>
    <name type="common">pig whipworm</name>
    <dbReference type="NCBI Taxonomy" id="68888"/>
    <lineage>
        <taxon>Eukaryota</taxon>
        <taxon>Metazoa</taxon>
        <taxon>Ecdysozoa</taxon>
        <taxon>Nematoda</taxon>
        <taxon>Enoplea</taxon>
        <taxon>Dorylaimia</taxon>
        <taxon>Trichinellida</taxon>
        <taxon>Trichuridae</taxon>
        <taxon>Trichuris</taxon>
    </lineage>
</organism>
<evidence type="ECO:0000259" key="1">
    <source>
        <dbReference type="PROSITE" id="PS51220"/>
    </source>
</evidence>
<evidence type="ECO:0000313" key="4">
    <source>
        <dbReference type="Proteomes" id="UP000030764"/>
    </source>
</evidence>
<dbReference type="GO" id="GO:0007160">
    <property type="term" value="P:cell-matrix adhesion"/>
    <property type="evidence" value="ECO:0007669"/>
    <property type="project" value="InterPro"/>
</dbReference>
<dbReference type="Proteomes" id="UP000030764">
    <property type="component" value="Unassembled WGS sequence"/>
</dbReference>
<evidence type="ECO:0000313" key="2">
    <source>
        <dbReference type="EMBL" id="KFD47478.1"/>
    </source>
</evidence>
<reference evidence="3 4" key="1">
    <citation type="journal article" date="2014" name="Nat. Genet.">
        <title>Genome and transcriptome of the porcine whipworm Trichuris suis.</title>
        <authorList>
            <person name="Jex A.R."/>
            <person name="Nejsum P."/>
            <person name="Schwarz E.M."/>
            <person name="Hu L."/>
            <person name="Young N.D."/>
            <person name="Hall R.S."/>
            <person name="Korhonen P.K."/>
            <person name="Liao S."/>
            <person name="Thamsborg S."/>
            <person name="Xia J."/>
            <person name="Xu P."/>
            <person name="Wang S."/>
            <person name="Scheerlinck J.P."/>
            <person name="Hofmann A."/>
            <person name="Sternberg P.W."/>
            <person name="Wang J."/>
            <person name="Gasser R.B."/>
        </authorList>
    </citation>
    <scope>NUCLEOTIDE SEQUENCE [LARGE SCALE GENOMIC DNA]</scope>
    <source>
        <strain evidence="3">DCEP-RM93F</strain>
        <strain evidence="2">DCEP-RM93M</strain>
    </source>
</reference>
<protein>
    <recommendedName>
        <fullName evidence="1">NIDO domain-containing protein</fullName>
    </recommendedName>
</protein>
<gene>
    <name evidence="2" type="ORF">M513_11639</name>
    <name evidence="3" type="ORF">M514_11639</name>
</gene>
<dbReference type="InterPro" id="IPR003886">
    <property type="entry name" value="NIDO_dom"/>
</dbReference>
<sequence>MKLSRHRVWLDRQSPAEKQKQNTFQLVLATDEVRSYAIFNYAALNWTSSTDAGSLRGRGGYQSSIFTVGVNHTGQLRRRNRNEEAFQVHTG</sequence>
<name>A0A085N3A9_9BILA</name>
<dbReference type="PROSITE" id="PS51220">
    <property type="entry name" value="NIDO"/>
    <property type="match status" value="1"/>
</dbReference>
<keyword evidence="4" id="KW-1185">Reference proteome</keyword>
<accession>A0A085N3A9</accession>
<evidence type="ECO:0000313" key="3">
    <source>
        <dbReference type="EMBL" id="KFD63955.1"/>
    </source>
</evidence>
<dbReference type="EMBL" id="KL363325">
    <property type="protein sequence ID" value="KFD47478.1"/>
    <property type="molecule type" value="Genomic_DNA"/>
</dbReference>
<dbReference type="Proteomes" id="UP000030758">
    <property type="component" value="Unassembled WGS sequence"/>
</dbReference>
<proteinExistence type="predicted"/>
<feature type="domain" description="NIDO" evidence="1">
    <location>
        <begin position="1"/>
        <end position="91"/>
    </location>
</feature>
<dbReference type="Pfam" id="PF06119">
    <property type="entry name" value="NIDO"/>
    <property type="match status" value="1"/>
</dbReference>
<dbReference type="AlphaFoldDB" id="A0A085N3A9"/>
<dbReference type="EMBL" id="KL367564">
    <property type="protein sequence ID" value="KFD63955.1"/>
    <property type="molecule type" value="Genomic_DNA"/>
</dbReference>